<dbReference type="RefSeq" id="XP_062630594.1">
    <property type="nucleotide sequence ID" value="XM_062774610.1"/>
</dbReference>
<evidence type="ECO:0000256" key="1">
    <source>
        <dbReference type="SAM" id="MobiDB-lite"/>
    </source>
</evidence>
<dbReference type="EMBL" id="CP086719">
    <property type="protein sequence ID" value="WOO84568.1"/>
    <property type="molecule type" value="Genomic_DNA"/>
</dbReference>
<dbReference type="Proteomes" id="UP000827549">
    <property type="component" value="Chromosome 6"/>
</dbReference>
<feature type="signal peptide" evidence="2">
    <location>
        <begin position="1"/>
        <end position="20"/>
    </location>
</feature>
<feature type="region of interest" description="Disordered" evidence="1">
    <location>
        <begin position="28"/>
        <end position="47"/>
    </location>
</feature>
<evidence type="ECO:0000256" key="2">
    <source>
        <dbReference type="SAM" id="SignalP"/>
    </source>
</evidence>
<feature type="compositionally biased region" description="Low complexity" evidence="1">
    <location>
        <begin position="28"/>
        <end position="40"/>
    </location>
</feature>
<dbReference type="AlphaFoldDB" id="A0AAF1BTB8"/>
<evidence type="ECO:0000313" key="4">
    <source>
        <dbReference type="Proteomes" id="UP000827549"/>
    </source>
</evidence>
<keyword evidence="4" id="KW-1185">Reference proteome</keyword>
<evidence type="ECO:0000313" key="3">
    <source>
        <dbReference type="EMBL" id="WOO84568.1"/>
    </source>
</evidence>
<keyword evidence="2" id="KW-0732">Signal</keyword>
<proteinExistence type="predicted"/>
<gene>
    <name evidence="3" type="ORF">LOC62_06G008087</name>
</gene>
<accession>A0AAF1BTB8</accession>
<feature type="chain" id="PRO_5042165540" evidence="2">
    <location>
        <begin position="21"/>
        <end position="210"/>
    </location>
</feature>
<organism evidence="3 4">
    <name type="scientific">Vanrija pseudolonga</name>
    <dbReference type="NCBI Taxonomy" id="143232"/>
    <lineage>
        <taxon>Eukaryota</taxon>
        <taxon>Fungi</taxon>
        <taxon>Dikarya</taxon>
        <taxon>Basidiomycota</taxon>
        <taxon>Agaricomycotina</taxon>
        <taxon>Tremellomycetes</taxon>
        <taxon>Trichosporonales</taxon>
        <taxon>Trichosporonaceae</taxon>
        <taxon>Vanrija</taxon>
    </lineage>
</organism>
<name>A0AAF1BTB8_9TREE</name>
<sequence>MRILGTLVRLAPLLAAAATAQFTAVTTTDVAPSAPTAPSAPGGGGAQAPLPAPSYPALFNAPTHTAGWSLNYTGNNKAGWKKQDVSVDLILTTATPNPSLLSAPVRIVKDIPKGVAQVNVVDAALGGAAYGSGYVLQLVEAGKSNVLAQSDSFTIQDGGGPPDNGYPTYSLHVGVGYGTDGVSSAASPTAAGVHLGAVLAGAAALALVVV</sequence>
<reference evidence="3" key="1">
    <citation type="submission" date="2023-10" db="EMBL/GenBank/DDBJ databases">
        <authorList>
            <person name="Noh H."/>
        </authorList>
    </citation>
    <scope>NUCLEOTIDE SEQUENCE</scope>
    <source>
        <strain evidence="3">DUCC4014</strain>
    </source>
</reference>
<dbReference type="GeneID" id="87811255"/>
<protein>
    <submittedName>
        <fullName evidence="3">Uncharacterized protein</fullName>
    </submittedName>
</protein>